<keyword evidence="3" id="KW-1185">Reference proteome</keyword>
<dbReference type="AlphaFoldDB" id="M2Q0G0"/>
<dbReference type="Proteomes" id="UP000016930">
    <property type="component" value="Unassembled WGS sequence"/>
</dbReference>
<reference evidence="2 3" key="1">
    <citation type="journal article" date="2012" name="Proc. Natl. Acad. Sci. U.S.A.">
        <title>Comparative genomics of Ceriporiopsis subvermispora and Phanerochaete chrysosporium provide insight into selective ligninolysis.</title>
        <authorList>
            <person name="Fernandez-Fueyo E."/>
            <person name="Ruiz-Duenas F.J."/>
            <person name="Ferreira P."/>
            <person name="Floudas D."/>
            <person name="Hibbett D.S."/>
            <person name="Canessa P."/>
            <person name="Larrondo L.F."/>
            <person name="James T.Y."/>
            <person name="Seelenfreund D."/>
            <person name="Lobos S."/>
            <person name="Polanco R."/>
            <person name="Tello M."/>
            <person name="Honda Y."/>
            <person name="Watanabe T."/>
            <person name="Watanabe T."/>
            <person name="Ryu J.S."/>
            <person name="Kubicek C.P."/>
            <person name="Schmoll M."/>
            <person name="Gaskell J."/>
            <person name="Hammel K.E."/>
            <person name="St John F.J."/>
            <person name="Vanden Wymelenberg A."/>
            <person name="Sabat G."/>
            <person name="Splinter BonDurant S."/>
            <person name="Syed K."/>
            <person name="Yadav J.S."/>
            <person name="Doddapaneni H."/>
            <person name="Subramanian V."/>
            <person name="Lavin J.L."/>
            <person name="Oguiza J.A."/>
            <person name="Perez G."/>
            <person name="Pisabarro A.G."/>
            <person name="Ramirez L."/>
            <person name="Santoyo F."/>
            <person name="Master E."/>
            <person name="Coutinho P.M."/>
            <person name="Henrissat B."/>
            <person name="Lombard V."/>
            <person name="Magnuson J.K."/>
            <person name="Kuees U."/>
            <person name="Hori C."/>
            <person name="Igarashi K."/>
            <person name="Samejima M."/>
            <person name="Held B.W."/>
            <person name="Barry K.W."/>
            <person name="LaButti K.M."/>
            <person name="Lapidus A."/>
            <person name="Lindquist E.A."/>
            <person name="Lucas S.M."/>
            <person name="Riley R."/>
            <person name="Salamov A.A."/>
            <person name="Hoffmeister D."/>
            <person name="Schwenk D."/>
            <person name="Hadar Y."/>
            <person name="Yarden O."/>
            <person name="de Vries R.P."/>
            <person name="Wiebenga A."/>
            <person name="Stenlid J."/>
            <person name="Eastwood D."/>
            <person name="Grigoriev I.V."/>
            <person name="Berka R.M."/>
            <person name="Blanchette R.A."/>
            <person name="Kersten P."/>
            <person name="Martinez A.T."/>
            <person name="Vicuna R."/>
            <person name="Cullen D."/>
        </authorList>
    </citation>
    <scope>NUCLEOTIDE SEQUENCE [LARGE SCALE GENOMIC DNA]</scope>
    <source>
        <strain evidence="2 3">B</strain>
    </source>
</reference>
<accession>M2Q0G0</accession>
<gene>
    <name evidence="2" type="ORF">CERSUDRAFT_101506</name>
</gene>
<feature type="compositionally biased region" description="Basic residues" evidence="1">
    <location>
        <begin position="94"/>
        <end position="109"/>
    </location>
</feature>
<dbReference type="HOGENOM" id="CLU_2183642_0_0_1"/>
<name>M2Q0G0_CERS8</name>
<proteinExistence type="predicted"/>
<evidence type="ECO:0000313" key="3">
    <source>
        <dbReference type="Proteomes" id="UP000016930"/>
    </source>
</evidence>
<protein>
    <submittedName>
        <fullName evidence="2">Uncharacterized protein</fullName>
    </submittedName>
</protein>
<evidence type="ECO:0000313" key="2">
    <source>
        <dbReference type="EMBL" id="EMD30343.1"/>
    </source>
</evidence>
<dbReference type="EMBL" id="KB446279">
    <property type="protein sequence ID" value="EMD30343.1"/>
    <property type="molecule type" value="Genomic_DNA"/>
</dbReference>
<evidence type="ECO:0000256" key="1">
    <source>
        <dbReference type="SAM" id="MobiDB-lite"/>
    </source>
</evidence>
<sequence>MPPAFTSDVLPEQQAAARPPTSHTSRTDRDDTALVRSTLRHRGRDSGPVKGLPRSLPLSTTVSRCPSASGLGCVRRLANVPAACADRQDGEDRRRRHRRHRRRPANANA</sequence>
<feature type="region of interest" description="Disordered" evidence="1">
    <location>
        <begin position="84"/>
        <end position="109"/>
    </location>
</feature>
<feature type="region of interest" description="Disordered" evidence="1">
    <location>
        <begin position="1"/>
        <end position="65"/>
    </location>
</feature>
<organism evidence="2 3">
    <name type="scientific">Ceriporiopsis subvermispora (strain B)</name>
    <name type="common">White-rot fungus</name>
    <name type="synonym">Gelatoporia subvermispora</name>
    <dbReference type="NCBI Taxonomy" id="914234"/>
    <lineage>
        <taxon>Eukaryota</taxon>
        <taxon>Fungi</taxon>
        <taxon>Dikarya</taxon>
        <taxon>Basidiomycota</taxon>
        <taxon>Agaricomycotina</taxon>
        <taxon>Agaricomycetes</taxon>
        <taxon>Polyporales</taxon>
        <taxon>Gelatoporiaceae</taxon>
        <taxon>Gelatoporia</taxon>
    </lineage>
</organism>